<organism evidence="4 5">
    <name type="scientific">Brachionus plicatilis</name>
    <name type="common">Marine rotifer</name>
    <name type="synonym">Brachionus muelleri</name>
    <dbReference type="NCBI Taxonomy" id="10195"/>
    <lineage>
        <taxon>Eukaryota</taxon>
        <taxon>Metazoa</taxon>
        <taxon>Spiralia</taxon>
        <taxon>Gnathifera</taxon>
        <taxon>Rotifera</taxon>
        <taxon>Eurotatoria</taxon>
        <taxon>Monogononta</taxon>
        <taxon>Pseudotrocha</taxon>
        <taxon>Ploima</taxon>
        <taxon>Brachionidae</taxon>
        <taxon>Brachionus</taxon>
    </lineage>
</organism>
<feature type="transmembrane region" description="Helical" evidence="2">
    <location>
        <begin position="213"/>
        <end position="232"/>
    </location>
</feature>
<keyword evidence="2" id="KW-0472">Membrane</keyword>
<proteinExistence type="predicted"/>
<keyword evidence="2" id="KW-0812">Transmembrane</keyword>
<dbReference type="Proteomes" id="UP000276133">
    <property type="component" value="Unassembled WGS sequence"/>
</dbReference>
<keyword evidence="3" id="KW-0732">Signal</keyword>
<dbReference type="EMBL" id="REGN01000891">
    <property type="protein sequence ID" value="RNA38289.1"/>
    <property type="molecule type" value="Genomic_DNA"/>
</dbReference>
<keyword evidence="2" id="KW-1133">Transmembrane helix</keyword>
<feature type="chain" id="PRO_5017953695" description="CX domain-containing protein" evidence="3">
    <location>
        <begin position="23"/>
        <end position="237"/>
    </location>
</feature>
<sequence length="237" mass="26276">MNLKNNFLIIIIVCIILTVCNCLRTSGIRSGFRSGSRSTGSRSTSRSTSRVNIGSRYTSRVGSTSNTIFRFVRTGSSSSGIYRYGSYSGTRFGTSIRRSVFWPVRRVVYGTVFYRNHNNRVPPYSSSNVPNNIVISDTYTKIKNNETGFSYDCVAPGKQTITCFEPPENQNEVDMEKDPDLELFDGGCCENLSNGDAECCVIGINDDGSKAKILSHILGSLVCLIFTSLLLIRRCCR</sequence>
<evidence type="ECO:0000256" key="1">
    <source>
        <dbReference type="SAM" id="MobiDB-lite"/>
    </source>
</evidence>
<evidence type="ECO:0000313" key="4">
    <source>
        <dbReference type="EMBL" id="RNA38289.1"/>
    </source>
</evidence>
<protein>
    <recommendedName>
        <fullName evidence="6">CX domain-containing protein</fullName>
    </recommendedName>
</protein>
<reference evidence="4 5" key="1">
    <citation type="journal article" date="2018" name="Sci. Rep.">
        <title>Genomic signatures of local adaptation to the degree of environmental predictability in rotifers.</title>
        <authorList>
            <person name="Franch-Gras L."/>
            <person name="Hahn C."/>
            <person name="Garcia-Roger E.M."/>
            <person name="Carmona M.J."/>
            <person name="Serra M."/>
            <person name="Gomez A."/>
        </authorList>
    </citation>
    <scope>NUCLEOTIDE SEQUENCE [LARGE SCALE GENOMIC DNA]</scope>
    <source>
        <strain evidence="4">HYR1</strain>
    </source>
</reference>
<evidence type="ECO:0008006" key="6">
    <source>
        <dbReference type="Google" id="ProtNLM"/>
    </source>
</evidence>
<dbReference type="OrthoDB" id="10504006at2759"/>
<feature type="region of interest" description="Disordered" evidence="1">
    <location>
        <begin position="31"/>
        <end position="56"/>
    </location>
</feature>
<feature type="compositionally biased region" description="Low complexity" evidence="1">
    <location>
        <begin position="31"/>
        <end position="50"/>
    </location>
</feature>
<evidence type="ECO:0000256" key="3">
    <source>
        <dbReference type="SAM" id="SignalP"/>
    </source>
</evidence>
<comment type="caution">
    <text evidence="4">The sequence shown here is derived from an EMBL/GenBank/DDBJ whole genome shotgun (WGS) entry which is preliminary data.</text>
</comment>
<dbReference type="AlphaFoldDB" id="A0A3M7SRD6"/>
<evidence type="ECO:0000313" key="5">
    <source>
        <dbReference type="Proteomes" id="UP000276133"/>
    </source>
</evidence>
<evidence type="ECO:0000256" key="2">
    <source>
        <dbReference type="SAM" id="Phobius"/>
    </source>
</evidence>
<feature type="signal peptide" evidence="3">
    <location>
        <begin position="1"/>
        <end position="22"/>
    </location>
</feature>
<accession>A0A3M7SRD6</accession>
<name>A0A3M7SRD6_BRAPC</name>
<gene>
    <name evidence="4" type="ORF">BpHYR1_041554</name>
</gene>
<keyword evidence="5" id="KW-1185">Reference proteome</keyword>